<evidence type="ECO:0000313" key="1">
    <source>
        <dbReference type="EMBL" id="CAR41148.1"/>
    </source>
</evidence>
<dbReference type="HOGENOM" id="CLU_096768_0_0_6"/>
<dbReference type="AlphaFoldDB" id="B4ESJ8"/>
<accession>B4ESJ8</accession>
<reference evidence="1 2" key="1">
    <citation type="journal article" date="2008" name="J. Bacteriol.">
        <title>Complete genome sequence of uropathogenic Proteus mirabilis, a master of both adherence and motility.</title>
        <authorList>
            <person name="Pearson M.M."/>
            <person name="Sebaihia M."/>
            <person name="Churcher C."/>
            <person name="Quail M.A."/>
            <person name="Seshasayee A.S."/>
            <person name="Luscombe N.M."/>
            <person name="Abdellah Z."/>
            <person name="Arrosmith C."/>
            <person name="Atkin B."/>
            <person name="Chillingworth T."/>
            <person name="Hauser H."/>
            <person name="Jagels K."/>
            <person name="Moule S."/>
            <person name="Mungall K."/>
            <person name="Norbertczak H."/>
            <person name="Rabbinowitsch E."/>
            <person name="Walker D."/>
            <person name="Whithead S."/>
            <person name="Thomson N.R."/>
            <person name="Rather P.N."/>
            <person name="Parkhill J."/>
            <person name="Mobley H.L."/>
        </authorList>
    </citation>
    <scope>NUCLEOTIDE SEQUENCE [LARGE SCALE GENOMIC DNA]</scope>
    <source>
        <strain evidence="1 2">HI4320</strain>
    </source>
</reference>
<name>B4ESJ8_PROMH</name>
<proteinExistence type="predicted"/>
<dbReference type="EnsemblBacteria" id="CAR41148">
    <property type="protein sequence ID" value="CAR41148"/>
    <property type="gene ID" value="PMI0461"/>
</dbReference>
<organism evidence="1 2">
    <name type="scientific">Proteus mirabilis (strain HI4320)</name>
    <dbReference type="NCBI Taxonomy" id="529507"/>
    <lineage>
        <taxon>Bacteria</taxon>
        <taxon>Pseudomonadati</taxon>
        <taxon>Pseudomonadota</taxon>
        <taxon>Gammaproteobacteria</taxon>
        <taxon>Enterobacterales</taxon>
        <taxon>Morganellaceae</taxon>
        <taxon>Proteus</taxon>
    </lineage>
</organism>
<gene>
    <name evidence="1" type="ordered locus">PMI0461</name>
</gene>
<dbReference type="Pfam" id="PF26211">
    <property type="entry name" value="Phage_phiTE_072"/>
    <property type="match status" value="1"/>
</dbReference>
<dbReference type="KEGG" id="pmr:PMI0461"/>
<dbReference type="EMBL" id="AM942759">
    <property type="protein sequence ID" value="CAR41148.1"/>
    <property type="molecule type" value="Genomic_DNA"/>
</dbReference>
<evidence type="ECO:0000313" key="2">
    <source>
        <dbReference type="Proteomes" id="UP000008319"/>
    </source>
</evidence>
<dbReference type="InterPro" id="IPR058701">
    <property type="entry name" value="PhiTE_072-like"/>
</dbReference>
<sequence>MMKVEQSQVTKLVITGVERHDPIHVYLEDYGDNKNGRVTISEWGDSWSCFWGSMGSSLIEFIHRINNHYWIGKLDSNLISEIDDDNDANAKYAKKQVIKLRKDDEIDKYEAREYWDLIELSDDVKDDCCNSFLGGKLLSLFGDNAWYNDWPSIPNPQYLRMESRLNAVSEALKQMNVS</sequence>
<keyword evidence="2" id="KW-1185">Reference proteome</keyword>
<protein>
    <submittedName>
        <fullName evidence="1">Phage protein</fullName>
    </submittedName>
</protein>
<dbReference type="Proteomes" id="UP000008319">
    <property type="component" value="Chromosome"/>
</dbReference>
<dbReference type="eggNOG" id="ENOG5032W93">
    <property type="taxonomic scope" value="Bacteria"/>
</dbReference>